<name>A0A2P2Q0G6_RHIMU</name>
<dbReference type="EMBL" id="GGEC01080006">
    <property type="protein sequence ID" value="MBX60490.1"/>
    <property type="molecule type" value="Transcribed_RNA"/>
</dbReference>
<reference evidence="1" key="1">
    <citation type="submission" date="2018-02" db="EMBL/GenBank/DDBJ databases">
        <title>Rhizophora mucronata_Transcriptome.</title>
        <authorList>
            <person name="Meera S.P."/>
            <person name="Sreeshan A."/>
            <person name="Augustine A."/>
        </authorList>
    </citation>
    <scope>NUCLEOTIDE SEQUENCE</scope>
    <source>
        <tissue evidence="1">Leaf</tissue>
    </source>
</reference>
<proteinExistence type="predicted"/>
<organism evidence="1">
    <name type="scientific">Rhizophora mucronata</name>
    <name type="common">Asiatic mangrove</name>
    <dbReference type="NCBI Taxonomy" id="61149"/>
    <lineage>
        <taxon>Eukaryota</taxon>
        <taxon>Viridiplantae</taxon>
        <taxon>Streptophyta</taxon>
        <taxon>Embryophyta</taxon>
        <taxon>Tracheophyta</taxon>
        <taxon>Spermatophyta</taxon>
        <taxon>Magnoliopsida</taxon>
        <taxon>eudicotyledons</taxon>
        <taxon>Gunneridae</taxon>
        <taxon>Pentapetalae</taxon>
        <taxon>rosids</taxon>
        <taxon>fabids</taxon>
        <taxon>Malpighiales</taxon>
        <taxon>Rhizophoraceae</taxon>
        <taxon>Rhizophora</taxon>
    </lineage>
</organism>
<dbReference type="AlphaFoldDB" id="A0A2P2Q0G6"/>
<accession>A0A2P2Q0G6</accession>
<protein>
    <submittedName>
        <fullName evidence="1">Uncharacterized protein</fullName>
    </submittedName>
</protein>
<sequence length="53" mass="6242">MLLPLLVQNLLPTFHRQLNTISRCSLFIRQEKIVLLYNNKQCFKVLSLVEPDT</sequence>
<evidence type="ECO:0000313" key="1">
    <source>
        <dbReference type="EMBL" id="MBX60490.1"/>
    </source>
</evidence>